<protein>
    <recommendedName>
        <fullName evidence="3">Sulfotransferase</fullName>
        <ecNumber evidence="3">2.8.2.-</ecNumber>
    </recommendedName>
</protein>
<dbReference type="EMBL" id="JBAMMX010000020">
    <property type="protein sequence ID" value="KAK6921051.1"/>
    <property type="molecule type" value="Genomic_DNA"/>
</dbReference>
<dbReference type="GO" id="GO:0008146">
    <property type="term" value="F:sulfotransferase activity"/>
    <property type="evidence" value="ECO:0007669"/>
    <property type="project" value="InterPro"/>
</dbReference>
<evidence type="ECO:0000256" key="1">
    <source>
        <dbReference type="ARBA" id="ARBA00005771"/>
    </source>
</evidence>
<name>A0AAN8UZT1_9MAGN</name>
<dbReference type="InterPro" id="IPR000863">
    <property type="entry name" value="Sulfotransferase_dom"/>
</dbReference>
<comment type="caution">
    <text evidence="6">The sequence shown here is derived from an EMBL/GenBank/DDBJ whole genome shotgun (WGS) entry which is preliminary data.</text>
</comment>
<evidence type="ECO:0000256" key="4">
    <source>
        <dbReference type="SAM" id="MobiDB-lite"/>
    </source>
</evidence>
<feature type="domain" description="Sulfotransferase" evidence="5">
    <location>
        <begin position="76"/>
        <end position="334"/>
    </location>
</feature>
<reference evidence="6 7" key="1">
    <citation type="submission" date="2023-12" db="EMBL/GenBank/DDBJ databases">
        <title>A high-quality genome assembly for Dillenia turbinata (Dilleniales).</title>
        <authorList>
            <person name="Chanderbali A."/>
        </authorList>
    </citation>
    <scope>NUCLEOTIDE SEQUENCE [LARGE SCALE GENOMIC DNA]</scope>
    <source>
        <strain evidence="6">LSX21</strain>
        <tissue evidence="6">Leaf</tissue>
    </source>
</reference>
<proteinExistence type="inferred from homology"/>
<keyword evidence="2 3" id="KW-0808">Transferase</keyword>
<dbReference type="Pfam" id="PF00685">
    <property type="entry name" value="Sulfotransfer_1"/>
    <property type="match status" value="1"/>
</dbReference>
<accession>A0AAN8UZT1</accession>
<dbReference type="SUPFAM" id="SSF52540">
    <property type="entry name" value="P-loop containing nucleoside triphosphate hydrolases"/>
    <property type="match status" value="1"/>
</dbReference>
<dbReference type="EC" id="2.8.2.-" evidence="3"/>
<evidence type="ECO:0000313" key="7">
    <source>
        <dbReference type="Proteomes" id="UP001370490"/>
    </source>
</evidence>
<comment type="similarity">
    <text evidence="1 3">Belongs to the sulfotransferase 1 family.</text>
</comment>
<dbReference type="PANTHER" id="PTHR11783">
    <property type="entry name" value="SULFOTRANSFERASE SULT"/>
    <property type="match status" value="1"/>
</dbReference>
<gene>
    <name evidence="6" type="ORF">RJ641_014729</name>
</gene>
<evidence type="ECO:0000259" key="5">
    <source>
        <dbReference type="Pfam" id="PF00685"/>
    </source>
</evidence>
<evidence type="ECO:0000313" key="6">
    <source>
        <dbReference type="EMBL" id="KAK6921051.1"/>
    </source>
</evidence>
<dbReference type="Proteomes" id="UP001370490">
    <property type="component" value="Unassembled WGS sequence"/>
</dbReference>
<feature type="compositionally biased region" description="Basic and acidic residues" evidence="4">
    <location>
        <begin position="18"/>
        <end position="27"/>
    </location>
</feature>
<keyword evidence="7" id="KW-1185">Reference proteome</keyword>
<evidence type="ECO:0000256" key="3">
    <source>
        <dbReference type="RuleBase" id="RU361155"/>
    </source>
</evidence>
<feature type="compositionally biased region" description="Low complexity" evidence="4">
    <location>
        <begin position="1"/>
        <end position="17"/>
    </location>
</feature>
<feature type="region of interest" description="Disordered" evidence="4">
    <location>
        <begin position="1"/>
        <end position="27"/>
    </location>
</feature>
<dbReference type="Gene3D" id="3.40.50.300">
    <property type="entry name" value="P-loop containing nucleotide triphosphate hydrolases"/>
    <property type="match status" value="1"/>
</dbReference>
<dbReference type="AlphaFoldDB" id="A0AAN8UZT1"/>
<dbReference type="InterPro" id="IPR027417">
    <property type="entry name" value="P-loop_NTPase"/>
</dbReference>
<organism evidence="6 7">
    <name type="scientific">Dillenia turbinata</name>
    <dbReference type="NCBI Taxonomy" id="194707"/>
    <lineage>
        <taxon>Eukaryota</taxon>
        <taxon>Viridiplantae</taxon>
        <taxon>Streptophyta</taxon>
        <taxon>Embryophyta</taxon>
        <taxon>Tracheophyta</taxon>
        <taxon>Spermatophyta</taxon>
        <taxon>Magnoliopsida</taxon>
        <taxon>eudicotyledons</taxon>
        <taxon>Gunneridae</taxon>
        <taxon>Pentapetalae</taxon>
        <taxon>Dilleniales</taxon>
        <taxon>Dilleniaceae</taxon>
        <taxon>Dillenia</taxon>
    </lineage>
</organism>
<sequence length="337" mass="38559">MESSNSQQSQCIISSKQQVKDESSKHQPDYDDIITTLPVGESWNLPSNLYKYQGFWCTPEFLNGVISAKQRFKPLDKDVILCTYPKSGTNWLKALAFSIMTRTKFDFSSHPLLTTPPISCVSYIEFEHAQGVDASREFPLTSTHIPYSSLPDSIISSDCKIVYICRDPKDVFVSWWYHVNYFVCNDKGPISLEKAFDLFCQGIVLFGPFWDHVLEYWKASLERPDKILFLKYEDLKRDPSYYVKNLAVFMGYPFSLQEKAEGCVEKIIELCSFETLGNLEVNKSGKLQGAIVDAEHPAKIFFRKGKIGDWKNHLTGDMANRLDRIIEEKLSGSGLKF</sequence>
<evidence type="ECO:0000256" key="2">
    <source>
        <dbReference type="ARBA" id="ARBA00022679"/>
    </source>
</evidence>